<dbReference type="InterPro" id="IPR010380">
    <property type="entry name" value="DUF975"/>
</dbReference>
<feature type="transmembrane region" description="Helical" evidence="1">
    <location>
        <begin position="122"/>
        <end position="145"/>
    </location>
</feature>
<keyword evidence="1" id="KW-1133">Transmembrane helix</keyword>
<name>A0A252F1B7_9FIRM</name>
<sequence>MGKQHADNVFGSKLAAKQDIAASLWPILGATLLYLIPGVLLSLVLRTACFDADGALRELSDMRLLAYAGAYLLATLLIDKPLYFGLTQFYALRRAGAHPAAGMVTMCLGSGRLYAKSIRLTLVLALFSALWAVPLAAVAYGAVYAVSLVLPNSLGLFLSWEIVIVAVFLYACMVVRYQCAYTLLAERKDLGCWRAVRMAAETFRGHKREVLSLLLSFCFWFLLTLMLGGIPMIYVYPYFMLSVYHLFDRIRGVQIRVAPPEADKE</sequence>
<feature type="transmembrane region" description="Helical" evidence="1">
    <location>
        <begin position="64"/>
        <end position="84"/>
    </location>
</feature>
<gene>
    <name evidence="2" type="ORF">CBW42_12710</name>
</gene>
<proteinExistence type="predicted"/>
<keyword evidence="1" id="KW-0472">Membrane</keyword>
<evidence type="ECO:0000256" key="1">
    <source>
        <dbReference type="SAM" id="Phobius"/>
    </source>
</evidence>
<dbReference type="RefSeq" id="WP_087022228.1">
    <property type="nucleotide sequence ID" value="NZ_CP178353.1"/>
</dbReference>
<feature type="transmembrane region" description="Helical" evidence="1">
    <location>
        <begin position="20"/>
        <end position="44"/>
    </location>
</feature>
<evidence type="ECO:0000313" key="2">
    <source>
        <dbReference type="EMBL" id="OUM19519.1"/>
    </source>
</evidence>
<accession>A0A252F1B7</accession>
<dbReference type="EMBL" id="NHOC01000016">
    <property type="protein sequence ID" value="OUM19519.1"/>
    <property type="molecule type" value="Genomic_DNA"/>
</dbReference>
<reference evidence="2 3" key="1">
    <citation type="submission" date="2017-05" db="EMBL/GenBank/DDBJ databases">
        <title>Butyricicoccus porcorum sp. nov. a butyrate-producing bacterium from the swine intestinal tract.</title>
        <authorList>
            <person name="Trachsel J."/>
            <person name="Humphrey S."/>
            <person name="Allen H.K."/>
        </authorList>
    </citation>
    <scope>NUCLEOTIDE SEQUENCE [LARGE SCALE GENOMIC DNA]</scope>
    <source>
        <strain evidence="2">BB10</strain>
    </source>
</reference>
<dbReference type="AlphaFoldDB" id="A0A252F1B7"/>
<keyword evidence="3" id="KW-1185">Reference proteome</keyword>
<protein>
    <recommendedName>
        <fullName evidence="4">DUF975 domain-containing protein</fullName>
    </recommendedName>
</protein>
<feature type="transmembrane region" description="Helical" evidence="1">
    <location>
        <begin position="157"/>
        <end position="177"/>
    </location>
</feature>
<keyword evidence="1" id="KW-0812">Transmembrane</keyword>
<dbReference type="PANTHER" id="PTHR40076:SF1">
    <property type="entry name" value="MEMBRANE PROTEIN"/>
    <property type="match status" value="1"/>
</dbReference>
<dbReference type="Pfam" id="PF06161">
    <property type="entry name" value="DUF975"/>
    <property type="match status" value="1"/>
</dbReference>
<dbReference type="PANTHER" id="PTHR40076">
    <property type="entry name" value="MEMBRANE PROTEIN-RELATED"/>
    <property type="match status" value="1"/>
</dbReference>
<comment type="caution">
    <text evidence="2">The sequence shown here is derived from an EMBL/GenBank/DDBJ whole genome shotgun (WGS) entry which is preliminary data.</text>
</comment>
<evidence type="ECO:0000313" key="3">
    <source>
        <dbReference type="Proteomes" id="UP000194903"/>
    </source>
</evidence>
<evidence type="ECO:0008006" key="4">
    <source>
        <dbReference type="Google" id="ProtNLM"/>
    </source>
</evidence>
<dbReference type="Proteomes" id="UP000194903">
    <property type="component" value="Unassembled WGS sequence"/>
</dbReference>
<organism evidence="2 3">
    <name type="scientific">Butyricicoccus porcorum</name>
    <dbReference type="NCBI Taxonomy" id="1945634"/>
    <lineage>
        <taxon>Bacteria</taxon>
        <taxon>Bacillati</taxon>
        <taxon>Bacillota</taxon>
        <taxon>Clostridia</taxon>
        <taxon>Eubacteriales</taxon>
        <taxon>Butyricicoccaceae</taxon>
        <taxon>Butyricicoccus</taxon>
    </lineage>
</organism>
<feature type="transmembrane region" description="Helical" evidence="1">
    <location>
        <begin position="213"/>
        <end position="236"/>
    </location>
</feature>